<evidence type="ECO:0000313" key="2">
    <source>
        <dbReference type="Proteomes" id="UP000834106"/>
    </source>
</evidence>
<gene>
    <name evidence="1" type="ORF">FPE_LOCUS1213</name>
</gene>
<accession>A0AAD1YMD8</accession>
<proteinExistence type="predicted"/>
<protein>
    <submittedName>
        <fullName evidence="1">Uncharacterized protein</fullName>
    </submittedName>
</protein>
<dbReference type="EMBL" id="OU503036">
    <property type="protein sequence ID" value="CAI9753782.1"/>
    <property type="molecule type" value="Genomic_DNA"/>
</dbReference>
<keyword evidence="2" id="KW-1185">Reference proteome</keyword>
<dbReference type="InterPro" id="IPR044221">
    <property type="entry name" value="DYAD/AMEIOTIC1"/>
</dbReference>
<sequence length="110" mass="12374">MVGFLYEIDRVHLPPRTPVHLIPIRVAMVCEKTDLNIFQLQHKGNSSSFVMETALAAKVLHRKVPAEEYSYQKHLESFWAINSSAVNSLKNDSSFTKNVGPCSSDLVCKL</sequence>
<dbReference type="AlphaFoldDB" id="A0AAD1YMD8"/>
<name>A0AAD1YMD8_9LAMI</name>
<dbReference type="PANTHER" id="PTHR46740:SF2">
    <property type="entry name" value="PROTEIN DYAD"/>
    <property type="match status" value="1"/>
</dbReference>
<organism evidence="1 2">
    <name type="scientific">Fraxinus pennsylvanica</name>
    <dbReference type="NCBI Taxonomy" id="56036"/>
    <lineage>
        <taxon>Eukaryota</taxon>
        <taxon>Viridiplantae</taxon>
        <taxon>Streptophyta</taxon>
        <taxon>Embryophyta</taxon>
        <taxon>Tracheophyta</taxon>
        <taxon>Spermatophyta</taxon>
        <taxon>Magnoliopsida</taxon>
        <taxon>eudicotyledons</taxon>
        <taxon>Gunneridae</taxon>
        <taxon>Pentapetalae</taxon>
        <taxon>asterids</taxon>
        <taxon>lamiids</taxon>
        <taxon>Lamiales</taxon>
        <taxon>Oleaceae</taxon>
        <taxon>Oleeae</taxon>
        <taxon>Fraxinus</taxon>
    </lineage>
</organism>
<reference evidence="1" key="1">
    <citation type="submission" date="2023-05" db="EMBL/GenBank/DDBJ databases">
        <authorList>
            <person name="Huff M."/>
        </authorList>
    </citation>
    <scope>NUCLEOTIDE SEQUENCE</scope>
</reference>
<evidence type="ECO:0000313" key="1">
    <source>
        <dbReference type="EMBL" id="CAI9753782.1"/>
    </source>
</evidence>
<dbReference type="GO" id="GO:0051177">
    <property type="term" value="P:meiotic sister chromatid cohesion"/>
    <property type="evidence" value="ECO:0007669"/>
    <property type="project" value="InterPro"/>
</dbReference>
<dbReference type="Proteomes" id="UP000834106">
    <property type="component" value="Chromosome 1"/>
</dbReference>
<dbReference type="PANTHER" id="PTHR46740">
    <property type="entry name" value="PROTEIN DYAD"/>
    <property type="match status" value="1"/>
</dbReference>
<dbReference type="GO" id="GO:0007131">
    <property type="term" value="P:reciprocal meiotic recombination"/>
    <property type="evidence" value="ECO:0007669"/>
    <property type="project" value="InterPro"/>
</dbReference>